<gene>
    <name evidence="5" type="ORF">JCM19232_480</name>
</gene>
<dbReference type="AlphaFoldDB" id="A0A0B8P6G6"/>
<dbReference type="Pfam" id="PF13462">
    <property type="entry name" value="Thioredoxin_4"/>
    <property type="match status" value="1"/>
</dbReference>
<dbReference type="PROSITE" id="PS51257">
    <property type="entry name" value="PROKAR_LIPOPROTEIN"/>
    <property type="match status" value="1"/>
</dbReference>
<name>A0A0B8P6G6_9VIBR</name>
<evidence type="ECO:0000259" key="4">
    <source>
        <dbReference type="Pfam" id="PF13462"/>
    </source>
</evidence>
<comment type="caution">
    <text evidence="5">The sequence shown here is derived from an EMBL/GenBank/DDBJ whole genome shotgun (WGS) entry which is preliminary data.</text>
</comment>
<dbReference type="InterPro" id="IPR012336">
    <property type="entry name" value="Thioredoxin-like_fold"/>
</dbReference>
<proteinExistence type="predicted"/>
<dbReference type="PROSITE" id="PS00194">
    <property type="entry name" value="THIOREDOXIN_1"/>
    <property type="match status" value="1"/>
</dbReference>
<reference evidence="5 6" key="2">
    <citation type="submission" date="2015-01" db="EMBL/GenBank/DDBJ databases">
        <authorList>
            <consortium name="NBRP consortium"/>
            <person name="Sawabe T."/>
            <person name="Meirelles P."/>
            <person name="Feng G."/>
            <person name="Sayaka M."/>
            <person name="Hattori M."/>
            <person name="Ohkuma M."/>
        </authorList>
    </citation>
    <scope>NUCLEOTIDE SEQUENCE [LARGE SCALE GENOMIC DNA]</scope>
    <source>
        <strain evidence="5 6">JCM19232</strain>
    </source>
</reference>
<accession>A0A0B8P6G6</accession>
<dbReference type="PANTHER" id="PTHR35891:SF3">
    <property type="entry name" value="THIOL:DISULFIDE INTERCHANGE PROTEIN DSBL"/>
    <property type="match status" value="1"/>
</dbReference>
<feature type="chain" id="PRO_5002122909" evidence="3">
    <location>
        <begin position="23"/>
        <end position="209"/>
    </location>
</feature>
<dbReference type="Proteomes" id="UP000031670">
    <property type="component" value="Unassembled WGS sequence"/>
</dbReference>
<dbReference type="Gene3D" id="3.40.30.10">
    <property type="entry name" value="Glutaredoxin"/>
    <property type="match status" value="1"/>
</dbReference>
<organism evidence="5 6">
    <name type="scientific">Vibrio ishigakensis</name>
    <dbReference type="NCBI Taxonomy" id="1481914"/>
    <lineage>
        <taxon>Bacteria</taxon>
        <taxon>Pseudomonadati</taxon>
        <taxon>Pseudomonadota</taxon>
        <taxon>Gammaproteobacteria</taxon>
        <taxon>Vibrionales</taxon>
        <taxon>Vibrionaceae</taxon>
        <taxon>Vibrio</taxon>
    </lineage>
</organism>
<dbReference type="SUPFAM" id="SSF52833">
    <property type="entry name" value="Thioredoxin-like"/>
    <property type="match status" value="1"/>
</dbReference>
<evidence type="ECO:0000256" key="1">
    <source>
        <dbReference type="ARBA" id="ARBA00022729"/>
    </source>
</evidence>
<evidence type="ECO:0000256" key="2">
    <source>
        <dbReference type="ARBA" id="ARBA00023284"/>
    </source>
</evidence>
<protein>
    <submittedName>
        <fullName evidence="5">Thiol-disulfide isomerase</fullName>
    </submittedName>
</protein>
<evidence type="ECO:0000256" key="3">
    <source>
        <dbReference type="SAM" id="SignalP"/>
    </source>
</evidence>
<keyword evidence="5" id="KW-0413">Isomerase</keyword>
<keyword evidence="1 3" id="KW-0732">Signal</keyword>
<evidence type="ECO:0000313" key="6">
    <source>
        <dbReference type="Proteomes" id="UP000031670"/>
    </source>
</evidence>
<evidence type="ECO:0000313" key="5">
    <source>
        <dbReference type="EMBL" id="GAM60147.1"/>
    </source>
</evidence>
<dbReference type="InterPro" id="IPR017937">
    <property type="entry name" value="Thioredoxin_CS"/>
</dbReference>
<dbReference type="InterPro" id="IPR023205">
    <property type="entry name" value="DsbA/DsbL"/>
</dbReference>
<dbReference type="PANTHER" id="PTHR35891">
    <property type="entry name" value="THIOL:DISULFIDE INTERCHANGE PROTEIN DSBA"/>
    <property type="match status" value="1"/>
</dbReference>
<dbReference type="CDD" id="cd03019">
    <property type="entry name" value="DsbA_DsbA"/>
    <property type="match status" value="1"/>
</dbReference>
<feature type="domain" description="Thioredoxin-like fold" evidence="4">
    <location>
        <begin position="48"/>
        <end position="186"/>
    </location>
</feature>
<keyword evidence="2" id="KW-0676">Redox-active center</keyword>
<dbReference type="EMBL" id="BBSA01000001">
    <property type="protein sequence ID" value="GAM60147.1"/>
    <property type="molecule type" value="Genomic_DNA"/>
</dbReference>
<dbReference type="InterPro" id="IPR036249">
    <property type="entry name" value="Thioredoxin-like_sf"/>
</dbReference>
<dbReference type="GO" id="GO:0016853">
    <property type="term" value="F:isomerase activity"/>
    <property type="evidence" value="ECO:0007669"/>
    <property type="project" value="UniProtKB-KW"/>
</dbReference>
<feature type="signal peptide" evidence="3">
    <location>
        <begin position="1"/>
        <end position="22"/>
    </location>
</feature>
<dbReference type="InterPro" id="IPR050824">
    <property type="entry name" value="Thiol_disulfide_DsbA"/>
</dbReference>
<sequence>MKSITKTFALLICSLFFITACSENSTPELNKQYTQLPNDLSDMLDKPVVEVFSLTCGHCLQMEKFLPEIETRINQPIGKVHVTFNESAQMAAMFYYAAEMQSRDGKVAPEMMHDLFNIYHAEQDKSSDERKASLVQAYTERGMVSPYDLSKEQQEELFARVGDAIKISEKGMINSVPTFIVNGKYMVLTSAHNDVDAIANTINYLLTQG</sequence>
<reference evidence="5 6" key="1">
    <citation type="submission" date="2015-01" db="EMBL/GenBank/DDBJ databases">
        <title>Vibrio sp. C5 JCM 19232 whole genome shotgun sequence.</title>
        <authorList>
            <person name="Sawabe T."/>
            <person name="Meirelles P."/>
            <person name="Feng G."/>
            <person name="Sayaka M."/>
            <person name="Hattori M."/>
            <person name="Ohkuma M."/>
        </authorList>
    </citation>
    <scope>NUCLEOTIDE SEQUENCE [LARGE SCALE GENOMIC DNA]</scope>
    <source>
        <strain evidence="5 6">JCM19232</strain>
    </source>
</reference>